<keyword evidence="3" id="KW-1185">Reference proteome</keyword>
<dbReference type="Pfam" id="PF12276">
    <property type="entry name" value="DUF3617"/>
    <property type="match status" value="1"/>
</dbReference>
<dbReference type="OrthoDB" id="7189411at2"/>
<evidence type="ECO:0000313" key="3">
    <source>
        <dbReference type="Proteomes" id="UP000241167"/>
    </source>
</evidence>
<comment type="caution">
    <text evidence="2">The sequence shown here is derived from an EMBL/GenBank/DDBJ whole genome shotgun (WGS) entry which is preliminary data.</text>
</comment>
<dbReference type="Proteomes" id="UP000241167">
    <property type="component" value="Unassembled WGS sequence"/>
</dbReference>
<keyword evidence="1" id="KW-0732">Signal</keyword>
<dbReference type="RefSeq" id="WP_106513112.1">
    <property type="nucleotide sequence ID" value="NZ_PXYI01000003.1"/>
</dbReference>
<gene>
    <name evidence="2" type="ORF">C7I55_11900</name>
</gene>
<feature type="chain" id="PRO_5015203895" description="DUF3617 family protein" evidence="1">
    <location>
        <begin position="16"/>
        <end position="133"/>
    </location>
</feature>
<organism evidence="2 3">
    <name type="scientific">Allosphingosinicella deserti</name>
    <dbReference type="NCBI Taxonomy" id="2116704"/>
    <lineage>
        <taxon>Bacteria</taxon>
        <taxon>Pseudomonadati</taxon>
        <taxon>Pseudomonadota</taxon>
        <taxon>Alphaproteobacteria</taxon>
        <taxon>Sphingomonadales</taxon>
        <taxon>Sphingomonadaceae</taxon>
        <taxon>Allosphingosinicella</taxon>
    </lineage>
</organism>
<name>A0A2P7QSM5_9SPHN</name>
<dbReference type="AlphaFoldDB" id="A0A2P7QSM5"/>
<reference evidence="2 3" key="1">
    <citation type="submission" date="2018-03" db="EMBL/GenBank/DDBJ databases">
        <title>The draft genome of Sphingosinicella sp. GL-C-18.</title>
        <authorList>
            <person name="Liu L."/>
            <person name="Li L."/>
            <person name="Liang L."/>
            <person name="Zhang X."/>
            <person name="Wang T."/>
        </authorList>
    </citation>
    <scope>NUCLEOTIDE SEQUENCE [LARGE SCALE GENOMIC DNA]</scope>
    <source>
        <strain evidence="2 3">GL-C-18</strain>
    </source>
</reference>
<feature type="signal peptide" evidence="1">
    <location>
        <begin position="1"/>
        <end position="15"/>
    </location>
</feature>
<protein>
    <recommendedName>
        <fullName evidence="4">DUF3617 family protein</fullName>
    </recommendedName>
</protein>
<evidence type="ECO:0008006" key="4">
    <source>
        <dbReference type="Google" id="ProtNLM"/>
    </source>
</evidence>
<evidence type="ECO:0000313" key="2">
    <source>
        <dbReference type="EMBL" id="PSJ40957.1"/>
    </source>
</evidence>
<evidence type="ECO:0000256" key="1">
    <source>
        <dbReference type="SAM" id="SignalP"/>
    </source>
</evidence>
<accession>A0A2P7QSM5</accession>
<dbReference type="EMBL" id="PXYI01000003">
    <property type="protein sequence ID" value="PSJ40957.1"/>
    <property type="molecule type" value="Genomic_DNA"/>
</dbReference>
<proteinExistence type="predicted"/>
<dbReference type="InterPro" id="IPR022061">
    <property type="entry name" value="DUF3617"/>
</dbReference>
<sequence length="133" mass="13893">MVFLLLLGVSMPALAASVGIEPGLYELTTVGTDTSLPSVTRSCFQSVLAEGGFARPDLSGGCRLWKDVVAGGRIDIVTSCTGSGGVRSTETVTGHYRPDGFVLRRRVEGQLGGSPREMVFTTTARRIGASCPA</sequence>